<name>A0A6M3X5U0_9ZZZZ</name>
<gene>
    <name evidence="1" type="ORF">MM171B02540_0005</name>
</gene>
<accession>A0A6M3X5U0</accession>
<sequence length="61" mass="7189">MKLDDNMLKWIKEQIELGEFDSKSAGIRKCILIARRVYEKASPDEIAKFIHNRDIGKEIKR</sequence>
<evidence type="ECO:0000313" key="1">
    <source>
        <dbReference type="EMBL" id="QJH93039.1"/>
    </source>
</evidence>
<dbReference type="AlphaFoldDB" id="A0A6M3X5U0"/>
<protein>
    <submittedName>
        <fullName evidence="1">Uncharacterized protein</fullName>
    </submittedName>
</protein>
<organism evidence="1">
    <name type="scientific">viral metagenome</name>
    <dbReference type="NCBI Taxonomy" id="1070528"/>
    <lineage>
        <taxon>unclassified sequences</taxon>
        <taxon>metagenomes</taxon>
        <taxon>organismal metagenomes</taxon>
    </lineage>
</organism>
<dbReference type="EMBL" id="MT143941">
    <property type="protein sequence ID" value="QJH93039.1"/>
    <property type="molecule type" value="Genomic_DNA"/>
</dbReference>
<reference evidence="1" key="1">
    <citation type="submission" date="2020-03" db="EMBL/GenBank/DDBJ databases">
        <title>The deep terrestrial virosphere.</title>
        <authorList>
            <person name="Holmfeldt K."/>
            <person name="Nilsson E."/>
            <person name="Simone D."/>
            <person name="Lopez-Fernandez M."/>
            <person name="Wu X."/>
            <person name="de Brujin I."/>
            <person name="Lundin D."/>
            <person name="Andersson A."/>
            <person name="Bertilsson S."/>
            <person name="Dopson M."/>
        </authorList>
    </citation>
    <scope>NUCLEOTIDE SEQUENCE</scope>
    <source>
        <strain evidence="1">MM171B02540</strain>
    </source>
</reference>
<proteinExistence type="predicted"/>